<reference evidence="5 6" key="1">
    <citation type="submission" date="2020-11" db="EMBL/GenBank/DDBJ databases">
        <title>Amino acid is mineralized and recycled by bacteria in oceanic microbiome.</title>
        <authorList>
            <person name="Zheng L.Y."/>
        </authorList>
    </citation>
    <scope>NUCLEOTIDE SEQUENCE [LARGE SCALE GENOMIC DNA]</scope>
    <source>
        <strain evidence="5 6">A32-1</strain>
    </source>
</reference>
<dbReference type="EMBL" id="CP064760">
    <property type="protein sequence ID" value="QPE06141.1"/>
    <property type="molecule type" value="Genomic_DNA"/>
</dbReference>
<keyword evidence="1" id="KW-0805">Transcription regulation</keyword>
<feature type="domain" description="HTH luxR-type" evidence="4">
    <location>
        <begin position="129"/>
        <end position="195"/>
    </location>
</feature>
<gene>
    <name evidence="5" type="ORF">IT882_15010</name>
</gene>
<dbReference type="InterPro" id="IPR016032">
    <property type="entry name" value="Sig_transdc_resp-reg_C-effctor"/>
</dbReference>
<dbReference type="Pfam" id="PF00196">
    <property type="entry name" value="GerE"/>
    <property type="match status" value="1"/>
</dbReference>
<dbReference type="GO" id="GO:0006355">
    <property type="term" value="P:regulation of DNA-templated transcription"/>
    <property type="evidence" value="ECO:0007669"/>
    <property type="project" value="InterPro"/>
</dbReference>
<sequence>MLAVAERACLAVKRDDPRAPALVDAAVALAADEQWSVYPHSGLAFALRAQVRAKAGDRDGALADLRRAAGMRPIVGPTLPWLGIQLRVSLGEAAEILGEDELAHVVRWEAEELAGRLRDAQHLLPDRPVAEPARYVITAAERRVLPYLSTHLSYEDIGRRLFVSRNTVKSHVASVYRKLGARSRTEAVSIATGLGLFDAGAGQGVPLPDHVGLIQLSDRPHL</sequence>
<name>A0A7S8RJ68_9MICO</name>
<evidence type="ECO:0000313" key="6">
    <source>
        <dbReference type="Proteomes" id="UP000594480"/>
    </source>
</evidence>
<dbReference type="Gene3D" id="1.10.10.10">
    <property type="entry name" value="Winged helix-like DNA-binding domain superfamily/Winged helix DNA-binding domain"/>
    <property type="match status" value="1"/>
</dbReference>
<dbReference type="PANTHER" id="PTHR44688:SF16">
    <property type="entry name" value="DNA-BINDING TRANSCRIPTIONAL ACTIVATOR DEVR_DOSR"/>
    <property type="match status" value="1"/>
</dbReference>
<dbReference type="SUPFAM" id="SSF48452">
    <property type="entry name" value="TPR-like"/>
    <property type="match status" value="1"/>
</dbReference>
<dbReference type="PRINTS" id="PR00038">
    <property type="entry name" value="HTHLUXR"/>
</dbReference>
<dbReference type="CDD" id="cd06170">
    <property type="entry name" value="LuxR_C_like"/>
    <property type="match status" value="1"/>
</dbReference>
<dbReference type="Proteomes" id="UP000594480">
    <property type="component" value="Chromosome"/>
</dbReference>
<dbReference type="InterPro" id="IPR036388">
    <property type="entry name" value="WH-like_DNA-bd_sf"/>
</dbReference>
<evidence type="ECO:0000313" key="5">
    <source>
        <dbReference type="EMBL" id="QPE06141.1"/>
    </source>
</evidence>
<protein>
    <recommendedName>
        <fullName evidence="4">HTH luxR-type domain-containing protein</fullName>
    </recommendedName>
</protein>
<dbReference type="SMART" id="SM00421">
    <property type="entry name" value="HTH_LUXR"/>
    <property type="match status" value="1"/>
</dbReference>
<dbReference type="AlphaFoldDB" id="A0A7S8RJ68"/>
<evidence type="ECO:0000259" key="4">
    <source>
        <dbReference type="PROSITE" id="PS50043"/>
    </source>
</evidence>
<accession>A0A7S8RJ68</accession>
<dbReference type="InterPro" id="IPR011990">
    <property type="entry name" value="TPR-like_helical_dom_sf"/>
</dbReference>
<proteinExistence type="predicted"/>
<evidence type="ECO:0000256" key="2">
    <source>
        <dbReference type="ARBA" id="ARBA00023125"/>
    </source>
</evidence>
<keyword evidence="2" id="KW-0238">DNA-binding</keyword>
<keyword evidence="3" id="KW-0804">Transcription</keyword>
<dbReference type="KEGG" id="msf:IT882_15010"/>
<dbReference type="InterPro" id="IPR000792">
    <property type="entry name" value="Tscrpt_reg_LuxR_C"/>
</dbReference>
<dbReference type="PANTHER" id="PTHR44688">
    <property type="entry name" value="DNA-BINDING TRANSCRIPTIONAL ACTIVATOR DEVR_DOSR"/>
    <property type="match status" value="1"/>
</dbReference>
<dbReference type="SUPFAM" id="SSF46894">
    <property type="entry name" value="C-terminal effector domain of the bipartite response regulators"/>
    <property type="match status" value="1"/>
</dbReference>
<evidence type="ECO:0000256" key="1">
    <source>
        <dbReference type="ARBA" id="ARBA00023015"/>
    </source>
</evidence>
<keyword evidence="6" id="KW-1185">Reference proteome</keyword>
<dbReference type="GO" id="GO:0003677">
    <property type="term" value="F:DNA binding"/>
    <property type="evidence" value="ECO:0007669"/>
    <property type="project" value="UniProtKB-KW"/>
</dbReference>
<organism evidence="5 6">
    <name type="scientific">Microbacterium schleiferi</name>
    <dbReference type="NCBI Taxonomy" id="69362"/>
    <lineage>
        <taxon>Bacteria</taxon>
        <taxon>Bacillati</taxon>
        <taxon>Actinomycetota</taxon>
        <taxon>Actinomycetes</taxon>
        <taxon>Micrococcales</taxon>
        <taxon>Microbacteriaceae</taxon>
        <taxon>Microbacterium</taxon>
    </lineage>
</organism>
<evidence type="ECO:0000256" key="3">
    <source>
        <dbReference type="ARBA" id="ARBA00023163"/>
    </source>
</evidence>
<dbReference type="PROSITE" id="PS50043">
    <property type="entry name" value="HTH_LUXR_2"/>
    <property type="match status" value="1"/>
</dbReference>